<keyword evidence="1" id="KW-0732">Signal</keyword>
<evidence type="ECO:0000313" key="3">
    <source>
        <dbReference type="Proteomes" id="UP001499895"/>
    </source>
</evidence>
<organism evidence="2 3">
    <name type="scientific">Streptomyces stramineus</name>
    <dbReference type="NCBI Taxonomy" id="173861"/>
    <lineage>
        <taxon>Bacteria</taxon>
        <taxon>Bacillati</taxon>
        <taxon>Actinomycetota</taxon>
        <taxon>Actinomycetes</taxon>
        <taxon>Kitasatosporales</taxon>
        <taxon>Streptomycetaceae</taxon>
        <taxon>Streptomyces</taxon>
    </lineage>
</organism>
<proteinExistence type="predicted"/>
<dbReference type="Proteomes" id="UP001499895">
    <property type="component" value="Unassembled WGS sequence"/>
</dbReference>
<protein>
    <recommendedName>
        <fullName evidence="4">DUF11 domain-containing protein</fullName>
    </recommendedName>
</protein>
<reference evidence="3" key="1">
    <citation type="journal article" date="2019" name="Int. J. Syst. Evol. Microbiol.">
        <title>The Global Catalogue of Microorganisms (GCM) 10K type strain sequencing project: providing services to taxonomists for standard genome sequencing and annotation.</title>
        <authorList>
            <consortium name="The Broad Institute Genomics Platform"/>
            <consortium name="The Broad Institute Genome Sequencing Center for Infectious Disease"/>
            <person name="Wu L."/>
            <person name="Ma J."/>
        </authorList>
    </citation>
    <scope>NUCLEOTIDE SEQUENCE [LARGE SCALE GENOMIC DNA]</scope>
    <source>
        <strain evidence="3">JCM 10649</strain>
    </source>
</reference>
<gene>
    <name evidence="2" type="ORF">GCM10009544_53620</name>
</gene>
<evidence type="ECO:0008006" key="4">
    <source>
        <dbReference type="Google" id="ProtNLM"/>
    </source>
</evidence>
<keyword evidence="3" id="KW-1185">Reference proteome</keyword>
<name>A0ABP3KU79_9ACTN</name>
<feature type="signal peptide" evidence="1">
    <location>
        <begin position="1"/>
        <end position="31"/>
    </location>
</feature>
<evidence type="ECO:0000313" key="2">
    <source>
        <dbReference type="EMBL" id="GAA0485317.1"/>
    </source>
</evidence>
<comment type="caution">
    <text evidence="2">The sequence shown here is derived from an EMBL/GenBank/DDBJ whole genome shotgun (WGS) entry which is preliminary data.</text>
</comment>
<sequence length="181" mass="18854">MRRPTPGRLSLSAILAFVVALLGLAAQPASAADTPPMTIAVDKASATPGSTVTIKLTFTNDQSTNAQFVYQSIQPTWNTSSDPGLKYAFSECTGDTTSCTVAAKQSGAVSYSVPVLPGASRTVTLTYQVAADSACGPSRRIEFYTYLYYEYQGGQAKKDGMYPVGGTDITCPAATPAGAGR</sequence>
<evidence type="ECO:0000256" key="1">
    <source>
        <dbReference type="SAM" id="SignalP"/>
    </source>
</evidence>
<feature type="chain" id="PRO_5046301478" description="DUF11 domain-containing protein" evidence="1">
    <location>
        <begin position="32"/>
        <end position="181"/>
    </location>
</feature>
<accession>A0ABP3KU79</accession>
<dbReference type="EMBL" id="BAAAHB010000087">
    <property type="protein sequence ID" value="GAA0485317.1"/>
    <property type="molecule type" value="Genomic_DNA"/>
</dbReference>
<dbReference type="RefSeq" id="WP_344095485.1">
    <property type="nucleotide sequence ID" value="NZ_BAAAHB010000087.1"/>
</dbReference>